<sequence>MTESPDTPADIPHTLTGEELEPGLLYAVLSYRGELASWNWAFFLPNPAVRPIGTSGTMFHVVDTDSAGLWKFEVESKDVISSPLVVAILRLANVSFLGDYDDVVGDDSLLQMFKTVAIPEQASTEFSSRTWFIEAICVLHDCGVVQCDDAWLLEREIRRCAFTAMDRYLENKGADGFDVGRLIEQSTVRDNCHSQPPPTPTQILFDPNLKVVTVSYADQPHKATPLPPRTTSYDASITGHQHISIDGHHPPDLTASSRSSDACSGARSDVYGVHGLEGVKSW</sequence>
<dbReference type="Proteomes" id="UP000284706">
    <property type="component" value="Unassembled WGS sequence"/>
</dbReference>
<comment type="caution">
    <text evidence="2">The sequence shown here is derived from an EMBL/GenBank/DDBJ whole genome shotgun (WGS) entry which is preliminary data.</text>
</comment>
<dbReference type="InParanoid" id="A0A409VVJ9"/>
<proteinExistence type="predicted"/>
<name>A0A409VVJ9_9AGAR</name>
<evidence type="ECO:0000313" key="3">
    <source>
        <dbReference type="Proteomes" id="UP000284706"/>
    </source>
</evidence>
<evidence type="ECO:0000256" key="1">
    <source>
        <dbReference type="SAM" id="MobiDB-lite"/>
    </source>
</evidence>
<feature type="region of interest" description="Disordered" evidence="1">
    <location>
        <begin position="241"/>
        <end position="265"/>
    </location>
</feature>
<dbReference type="AlphaFoldDB" id="A0A409VVJ9"/>
<dbReference type="OrthoDB" id="3016366at2759"/>
<organism evidence="2 3">
    <name type="scientific">Gymnopilus dilepis</name>
    <dbReference type="NCBI Taxonomy" id="231916"/>
    <lineage>
        <taxon>Eukaryota</taxon>
        <taxon>Fungi</taxon>
        <taxon>Dikarya</taxon>
        <taxon>Basidiomycota</taxon>
        <taxon>Agaricomycotina</taxon>
        <taxon>Agaricomycetes</taxon>
        <taxon>Agaricomycetidae</taxon>
        <taxon>Agaricales</taxon>
        <taxon>Agaricineae</taxon>
        <taxon>Hymenogastraceae</taxon>
        <taxon>Gymnopilus</taxon>
    </lineage>
</organism>
<dbReference type="EMBL" id="NHYE01005547">
    <property type="protein sequence ID" value="PPQ70267.1"/>
    <property type="molecule type" value="Genomic_DNA"/>
</dbReference>
<reference evidence="2 3" key="1">
    <citation type="journal article" date="2018" name="Evol. Lett.">
        <title>Horizontal gene cluster transfer increased hallucinogenic mushroom diversity.</title>
        <authorList>
            <person name="Reynolds H.T."/>
            <person name="Vijayakumar V."/>
            <person name="Gluck-Thaler E."/>
            <person name="Korotkin H.B."/>
            <person name="Matheny P.B."/>
            <person name="Slot J.C."/>
        </authorList>
    </citation>
    <scope>NUCLEOTIDE SEQUENCE [LARGE SCALE GENOMIC DNA]</scope>
    <source>
        <strain evidence="2 3">SRW20</strain>
    </source>
</reference>
<evidence type="ECO:0000313" key="2">
    <source>
        <dbReference type="EMBL" id="PPQ70267.1"/>
    </source>
</evidence>
<gene>
    <name evidence="2" type="ORF">CVT26_014556</name>
</gene>
<protein>
    <submittedName>
        <fullName evidence="2">Uncharacterized protein</fullName>
    </submittedName>
</protein>
<accession>A0A409VVJ9</accession>
<keyword evidence="3" id="KW-1185">Reference proteome</keyword>